<sequence length="80" mass="9088">MKSKEEYWKRPFKGYERSGNELTAYLLDGSLEIDNNLIENLIRPFTLGRKNWLLAGSPRGAYAGALFFACTCHPVAFTKT</sequence>
<name>A0A378JD21_9GAMM</name>
<dbReference type="Proteomes" id="UP000254476">
    <property type="component" value="Unassembled WGS sequence"/>
</dbReference>
<evidence type="ECO:0000313" key="2">
    <source>
        <dbReference type="EMBL" id="KTD09074.1"/>
    </source>
</evidence>
<gene>
    <name evidence="2" type="ORF">Lgra_2309</name>
    <name evidence="3" type="ORF">NCTC12388_02457</name>
</gene>
<evidence type="ECO:0000259" key="1">
    <source>
        <dbReference type="Pfam" id="PF03050"/>
    </source>
</evidence>
<keyword evidence="4" id="KW-1185">Reference proteome</keyword>
<reference evidence="2 4" key="1">
    <citation type="submission" date="2015-11" db="EMBL/GenBank/DDBJ databases">
        <title>Genomic analysis of 38 Legionella species identifies large and diverse effector repertoires.</title>
        <authorList>
            <person name="Burstein D."/>
            <person name="Amaro F."/>
            <person name="Zusman T."/>
            <person name="Lifshitz Z."/>
            <person name="Cohen O."/>
            <person name="Gilbert J.A."/>
            <person name="Pupko T."/>
            <person name="Shuman H.A."/>
            <person name="Segal G."/>
        </authorList>
    </citation>
    <scope>NUCLEOTIDE SEQUENCE [LARGE SCALE GENOMIC DNA]</scope>
    <source>
        <strain evidence="2 4">Lyon 8420412</strain>
    </source>
</reference>
<dbReference type="InterPro" id="IPR004291">
    <property type="entry name" value="Transposase_IS66_central"/>
</dbReference>
<dbReference type="EMBL" id="UGOB01000001">
    <property type="protein sequence ID" value="STX45713.1"/>
    <property type="molecule type" value="Genomic_DNA"/>
</dbReference>
<dbReference type="Pfam" id="PF03050">
    <property type="entry name" value="DDE_Tnp_IS66"/>
    <property type="match status" value="1"/>
</dbReference>
<evidence type="ECO:0000313" key="3">
    <source>
        <dbReference type="EMBL" id="STX45713.1"/>
    </source>
</evidence>
<dbReference type="AlphaFoldDB" id="A0A378JD21"/>
<dbReference type="STRING" id="45066.Lgra_2309"/>
<reference evidence="3 5" key="2">
    <citation type="submission" date="2018-06" db="EMBL/GenBank/DDBJ databases">
        <authorList>
            <consortium name="Pathogen Informatics"/>
            <person name="Doyle S."/>
        </authorList>
    </citation>
    <scope>NUCLEOTIDE SEQUENCE [LARGE SCALE GENOMIC DNA]</scope>
    <source>
        <strain evidence="3 5">NCTC12388</strain>
    </source>
</reference>
<proteinExistence type="predicted"/>
<feature type="domain" description="Transposase IS66 central" evidence="1">
    <location>
        <begin position="19"/>
        <end position="61"/>
    </location>
</feature>
<evidence type="ECO:0000313" key="4">
    <source>
        <dbReference type="Proteomes" id="UP000054691"/>
    </source>
</evidence>
<accession>A0A378JD21</accession>
<organism evidence="3 5">
    <name type="scientific">Legionella gratiana</name>
    <dbReference type="NCBI Taxonomy" id="45066"/>
    <lineage>
        <taxon>Bacteria</taxon>
        <taxon>Pseudomonadati</taxon>
        <taxon>Pseudomonadota</taxon>
        <taxon>Gammaproteobacteria</taxon>
        <taxon>Legionellales</taxon>
        <taxon>Legionellaceae</taxon>
        <taxon>Legionella</taxon>
    </lineage>
</organism>
<evidence type="ECO:0000313" key="5">
    <source>
        <dbReference type="Proteomes" id="UP000254476"/>
    </source>
</evidence>
<dbReference type="EMBL" id="LNYE01000023">
    <property type="protein sequence ID" value="KTD09074.1"/>
    <property type="molecule type" value="Genomic_DNA"/>
</dbReference>
<dbReference type="Proteomes" id="UP000054691">
    <property type="component" value="Unassembled WGS sequence"/>
</dbReference>
<protein>
    <submittedName>
        <fullName evidence="2 3">Transposase IS66 family</fullName>
    </submittedName>
</protein>